<keyword evidence="3" id="KW-1185">Reference proteome</keyword>
<dbReference type="InterPro" id="IPR025668">
    <property type="entry name" value="Tnp_DDE_dom"/>
</dbReference>
<evidence type="ECO:0000313" key="2">
    <source>
        <dbReference type="EMBL" id="MBP2189648.1"/>
    </source>
</evidence>
<dbReference type="PANTHER" id="PTHR33408">
    <property type="entry name" value="TRANSPOSASE"/>
    <property type="match status" value="1"/>
</dbReference>
<dbReference type="Pfam" id="PF13751">
    <property type="entry name" value="DDE_Tnp_1_6"/>
    <property type="match status" value="1"/>
</dbReference>
<evidence type="ECO:0000313" key="3">
    <source>
        <dbReference type="Proteomes" id="UP001519325"/>
    </source>
</evidence>
<gene>
    <name evidence="2" type="ORF">BJ987_002549</name>
</gene>
<reference evidence="2 3" key="1">
    <citation type="submission" date="2021-03" db="EMBL/GenBank/DDBJ databases">
        <title>Sequencing the genomes of 1000 actinobacteria strains.</title>
        <authorList>
            <person name="Klenk H.-P."/>
        </authorList>
    </citation>
    <scope>NUCLEOTIDE SEQUENCE [LARGE SCALE GENOMIC DNA]</scope>
    <source>
        <strain evidence="2 3">DSM 45516</strain>
    </source>
</reference>
<sequence>MAPEWLTGITDPEWFDRYSARSEDARFPSRWAARAAHANQIGSDGMAVLSAVTSADAPAWLRQLPAVELLQEIWVQRYKVSDGTVSWRDKKDLPPAAIRYCSPYGNQARTGTERDASWNGYKVHLTETCEPDAPHLITQVATTPAPVPDMAMTAAIHTNLAERDLLPEVHLVDAGYIDAGLLIAARREHEIELLGPAKSATGCQAAPNGGYTLSDFTIDWDNERVTCPQGTASSAWQAGQSQDGIPVIRVRFPSSACQSCPAREQCTRSGSGRRLTLRHQAQHQALQLARTEQQTEPWQQRYQHRAGVEGTIGQGIRACGLRRSRYRGLPETCLQHLLTAADLDLNHLDTWWGGNTFRSNANITCRCAQASRLTAHQDSATVFILGSVPRTSGR</sequence>
<proteinExistence type="predicted"/>
<evidence type="ECO:0000259" key="1">
    <source>
        <dbReference type="Pfam" id="PF13751"/>
    </source>
</evidence>
<dbReference type="RefSeq" id="WP_209888641.1">
    <property type="nucleotide sequence ID" value="NZ_JAGGMR010000001.1"/>
</dbReference>
<name>A0ABS4QD82_9NOCA</name>
<accession>A0ABS4QD82</accession>
<dbReference type="EMBL" id="JAGGMR010000001">
    <property type="protein sequence ID" value="MBP2189648.1"/>
    <property type="molecule type" value="Genomic_DNA"/>
</dbReference>
<comment type="caution">
    <text evidence="2">The sequence shown here is derived from an EMBL/GenBank/DDBJ whole genome shotgun (WGS) entry which is preliminary data.</text>
</comment>
<dbReference type="PANTHER" id="PTHR33408:SF2">
    <property type="entry name" value="TRANSPOSASE DDE DOMAIN-CONTAINING PROTEIN"/>
    <property type="match status" value="1"/>
</dbReference>
<dbReference type="Proteomes" id="UP001519325">
    <property type="component" value="Unassembled WGS sequence"/>
</dbReference>
<organism evidence="2 3">
    <name type="scientific">Nocardia goodfellowii</name>
    <dbReference type="NCBI Taxonomy" id="882446"/>
    <lineage>
        <taxon>Bacteria</taxon>
        <taxon>Bacillati</taxon>
        <taxon>Actinomycetota</taxon>
        <taxon>Actinomycetes</taxon>
        <taxon>Mycobacteriales</taxon>
        <taxon>Nocardiaceae</taxon>
        <taxon>Nocardia</taxon>
    </lineage>
</organism>
<feature type="domain" description="Transposase DDE" evidence="1">
    <location>
        <begin position="226"/>
        <end position="347"/>
    </location>
</feature>
<protein>
    <recommendedName>
        <fullName evidence="1">Transposase DDE domain-containing protein</fullName>
    </recommendedName>
</protein>